<protein>
    <submittedName>
        <fullName evidence="8">O-antigen ligase family protein</fullName>
    </submittedName>
</protein>
<feature type="transmembrane region" description="Helical" evidence="6">
    <location>
        <begin position="61"/>
        <end position="77"/>
    </location>
</feature>
<feature type="transmembrane region" description="Helical" evidence="6">
    <location>
        <begin position="116"/>
        <end position="134"/>
    </location>
</feature>
<dbReference type="Pfam" id="PF04932">
    <property type="entry name" value="Wzy_C"/>
    <property type="match status" value="1"/>
</dbReference>
<evidence type="ECO:0000259" key="7">
    <source>
        <dbReference type="Pfam" id="PF04932"/>
    </source>
</evidence>
<evidence type="ECO:0000313" key="8">
    <source>
        <dbReference type="EMBL" id="MEJ2900878.1"/>
    </source>
</evidence>
<dbReference type="GO" id="GO:0016874">
    <property type="term" value="F:ligase activity"/>
    <property type="evidence" value="ECO:0007669"/>
    <property type="project" value="UniProtKB-KW"/>
</dbReference>
<feature type="transmembrane region" description="Helical" evidence="6">
    <location>
        <begin position="296"/>
        <end position="316"/>
    </location>
</feature>
<name>A0ABU8NG98_9SPHI</name>
<evidence type="ECO:0000313" key="9">
    <source>
        <dbReference type="Proteomes" id="UP001378956"/>
    </source>
</evidence>
<feature type="transmembrane region" description="Helical" evidence="6">
    <location>
        <begin position="171"/>
        <end position="189"/>
    </location>
</feature>
<dbReference type="InterPro" id="IPR007016">
    <property type="entry name" value="O-antigen_ligase-rel_domated"/>
</dbReference>
<proteinExistence type="predicted"/>
<sequence>MYQFLSSLSQTWRTIILSVLGILVAFGVSLITYINPMGAVLLILAALFVVFMIFLFKEPYIGLYALTAYCFLFGILSREVGGIAYGIGIEALLLLIWVIVIIQHKRYDWTRLNNPLTKLMLMWFIISVVEIINPEGASVIGWLQEIRSTALFPMLIIPLVFLLIDSEKKLNWVLILLIALSLLATLNGMKQQHIGVSSGEQKFLDEVGAVTHLLWGRLRVFSFYGDSGQFGVSQASFVMIAIVLAIAPFKSWKRVLALIAAGLSFYGMLISGTRGAFFALAVGALCVFFLTKNLKVIILGVVVAVLFFGFLKFTTIGNGNYGLYRLRSALNFKEASLNVRFNNQKVLSERLQNKPFGGGLGVIGTWGKLYNKDKFLSTIEPDSYWVKVWAMYGVVGLTIWFSMMMYILGKCSGIIWKIRNVGLRYKCIAMLSATAGIFLCSYGNEVINSMPSAIVAALSFALIFQSVNFDERESLPSNNNSEPSKDTEGSNDNDLKIIYS</sequence>
<accession>A0ABU8NG98</accession>
<dbReference type="Proteomes" id="UP001378956">
    <property type="component" value="Unassembled WGS sequence"/>
</dbReference>
<feature type="region of interest" description="Disordered" evidence="5">
    <location>
        <begin position="474"/>
        <end position="493"/>
    </location>
</feature>
<comment type="caution">
    <text evidence="8">The sequence shown here is derived from an EMBL/GenBank/DDBJ whole genome shotgun (WGS) entry which is preliminary data.</text>
</comment>
<reference evidence="8 9" key="1">
    <citation type="submission" date="2024-03" db="EMBL/GenBank/DDBJ databases">
        <title>Sequence of Lycoming College Course Isolates.</title>
        <authorList>
            <person name="Plotts O."/>
            <person name="Newman J."/>
        </authorList>
    </citation>
    <scope>NUCLEOTIDE SEQUENCE [LARGE SCALE GENOMIC DNA]</scope>
    <source>
        <strain evidence="8 9">CJB-3</strain>
    </source>
</reference>
<feature type="transmembrane region" description="Helical" evidence="6">
    <location>
        <begin position="276"/>
        <end position="291"/>
    </location>
</feature>
<evidence type="ECO:0000256" key="6">
    <source>
        <dbReference type="SAM" id="Phobius"/>
    </source>
</evidence>
<evidence type="ECO:0000256" key="5">
    <source>
        <dbReference type="SAM" id="MobiDB-lite"/>
    </source>
</evidence>
<feature type="transmembrane region" description="Helical" evidence="6">
    <location>
        <begin position="421"/>
        <end position="444"/>
    </location>
</feature>
<dbReference type="InterPro" id="IPR051533">
    <property type="entry name" value="WaaL-like"/>
</dbReference>
<evidence type="ECO:0000256" key="1">
    <source>
        <dbReference type="ARBA" id="ARBA00004141"/>
    </source>
</evidence>
<gene>
    <name evidence="8" type="ORF">WAE58_00490</name>
</gene>
<organism evidence="8 9">
    <name type="scientific">Pedobacter panaciterrae</name>
    <dbReference type="NCBI Taxonomy" id="363849"/>
    <lineage>
        <taxon>Bacteria</taxon>
        <taxon>Pseudomonadati</taxon>
        <taxon>Bacteroidota</taxon>
        <taxon>Sphingobacteriia</taxon>
        <taxon>Sphingobacteriales</taxon>
        <taxon>Sphingobacteriaceae</taxon>
        <taxon>Pedobacter</taxon>
    </lineage>
</organism>
<dbReference type="EMBL" id="JBBEUB010000001">
    <property type="protein sequence ID" value="MEJ2900878.1"/>
    <property type="molecule type" value="Genomic_DNA"/>
</dbReference>
<feature type="transmembrane region" description="Helical" evidence="6">
    <location>
        <begin position="37"/>
        <end position="56"/>
    </location>
</feature>
<comment type="subcellular location">
    <subcellularLocation>
        <location evidence="1">Membrane</location>
        <topology evidence="1">Multi-pass membrane protein</topology>
    </subcellularLocation>
</comment>
<keyword evidence="2 6" id="KW-0812">Transmembrane</keyword>
<feature type="transmembrane region" description="Helical" evidence="6">
    <location>
        <begin position="146"/>
        <end position="164"/>
    </location>
</feature>
<evidence type="ECO:0000256" key="2">
    <source>
        <dbReference type="ARBA" id="ARBA00022692"/>
    </source>
</evidence>
<evidence type="ECO:0000256" key="3">
    <source>
        <dbReference type="ARBA" id="ARBA00022989"/>
    </source>
</evidence>
<feature type="transmembrane region" description="Helical" evidence="6">
    <location>
        <begin position="83"/>
        <end position="104"/>
    </location>
</feature>
<dbReference type="PANTHER" id="PTHR37422:SF17">
    <property type="entry name" value="O-ANTIGEN LIGASE"/>
    <property type="match status" value="1"/>
</dbReference>
<evidence type="ECO:0000256" key="4">
    <source>
        <dbReference type="ARBA" id="ARBA00023136"/>
    </source>
</evidence>
<keyword evidence="4 6" id="KW-0472">Membrane</keyword>
<dbReference type="RefSeq" id="WP_337714835.1">
    <property type="nucleotide sequence ID" value="NZ_JBBEUB010000001.1"/>
</dbReference>
<keyword evidence="3 6" id="KW-1133">Transmembrane helix</keyword>
<keyword evidence="9" id="KW-1185">Reference proteome</keyword>
<feature type="domain" description="O-antigen ligase-related" evidence="7">
    <location>
        <begin position="260"/>
        <end position="401"/>
    </location>
</feature>
<feature type="transmembrane region" description="Helical" evidence="6">
    <location>
        <begin position="228"/>
        <end position="247"/>
    </location>
</feature>
<feature type="transmembrane region" description="Helical" evidence="6">
    <location>
        <begin position="389"/>
        <end position="409"/>
    </location>
</feature>
<feature type="transmembrane region" description="Helical" evidence="6">
    <location>
        <begin position="12"/>
        <end position="31"/>
    </location>
</feature>
<keyword evidence="8" id="KW-0436">Ligase</keyword>
<dbReference type="PANTHER" id="PTHR37422">
    <property type="entry name" value="TEICHURONIC ACID BIOSYNTHESIS PROTEIN TUAE"/>
    <property type="match status" value="1"/>
</dbReference>
<feature type="transmembrane region" description="Helical" evidence="6">
    <location>
        <begin position="450"/>
        <end position="469"/>
    </location>
</feature>